<feature type="compositionally biased region" description="Polar residues" evidence="1">
    <location>
        <begin position="82"/>
        <end position="92"/>
    </location>
</feature>
<feature type="compositionally biased region" description="Basic and acidic residues" evidence="1">
    <location>
        <begin position="370"/>
        <end position="380"/>
    </location>
</feature>
<dbReference type="AlphaFoldDB" id="A0AAE0PPI5"/>
<evidence type="ECO:0000256" key="1">
    <source>
        <dbReference type="SAM" id="MobiDB-lite"/>
    </source>
</evidence>
<dbReference type="InterPro" id="IPR036514">
    <property type="entry name" value="SGNH_hydro_sf"/>
</dbReference>
<sequence>MSYRAQEQWTEVHYRQRGQYPRNTFKPTGPGDRRRAGSRGMARAFPVPREGVPVPYFFPNRPVPPLVFPVPARLPVPPTHLGPQTGSYSGPQRRSYADVVRQSNPQPRRGRTYGPYNPGDVSWQRRQLTIPRQQQVPPTDPKFAKLVRSLYKIIKMVHHLQNVTPEPDQPGPRMIARMVDILASMIKPAVPTEKTMDMIVGNAKNWGYNTLIILQDHYRDGLENMLKDLTKQFDPDWKAAFEVATRWARRNLPRITQEVLDHAEALIMSCGETEGERDGVSVDAEGDLQQEEVQRTRRGHGVVLSASQTQFLEEIVEIPSDPVPGALKQKAPPQQRTTTKISQTKAPPVPRVTCTVATMTEQRADGPVKWEGAEDGEQKDISWGGRVSAKQQRTLRRSQVQNPQGDPSRDLEIGGQQEELQVITMETDKEQGRMGTEEPFLWEADQLLDLDETPSLKPQVLLHSVQVHRDERSIDLCVDLQDPISQDSAVGHTSTPKPHMYKPTRHINTDRKLEDWDLSVMKKWIIIGDSNLSRFPSHSIPDLQIDSYPGAGFRHAEAVMAKATSQVQVEKVVLAFGLNSRAQKAKETTIKQMQAAVRSAKRKFPDAEIWIPMVNYSASLPVRERETLHKLNAHISRNMPFIEALDKAKFQTENDHLHWTRDTAQAIFDHW</sequence>
<reference evidence="2" key="1">
    <citation type="submission" date="2023-06" db="EMBL/GenBank/DDBJ databases">
        <title>Male Hemibagrus guttatus genome.</title>
        <authorList>
            <person name="Bian C."/>
        </authorList>
    </citation>
    <scope>NUCLEOTIDE SEQUENCE</scope>
    <source>
        <strain evidence="2">Male_cb2023</strain>
        <tissue evidence="2">Muscle</tissue>
    </source>
</reference>
<evidence type="ECO:0000313" key="3">
    <source>
        <dbReference type="Proteomes" id="UP001274896"/>
    </source>
</evidence>
<feature type="compositionally biased region" description="Polar residues" evidence="1">
    <location>
        <begin position="389"/>
        <end position="405"/>
    </location>
</feature>
<feature type="region of interest" description="Disordered" evidence="1">
    <location>
        <begin position="1"/>
        <end position="41"/>
    </location>
</feature>
<keyword evidence="3" id="KW-1185">Reference proteome</keyword>
<feature type="region of interest" description="Disordered" evidence="1">
    <location>
        <begin position="323"/>
        <end position="348"/>
    </location>
</feature>
<feature type="region of interest" description="Disordered" evidence="1">
    <location>
        <begin position="370"/>
        <end position="414"/>
    </location>
</feature>
<feature type="compositionally biased region" description="Polar residues" evidence="1">
    <location>
        <begin position="332"/>
        <end position="345"/>
    </location>
</feature>
<organism evidence="2 3">
    <name type="scientific">Hemibagrus guttatus</name>
    <dbReference type="NCBI Taxonomy" id="175788"/>
    <lineage>
        <taxon>Eukaryota</taxon>
        <taxon>Metazoa</taxon>
        <taxon>Chordata</taxon>
        <taxon>Craniata</taxon>
        <taxon>Vertebrata</taxon>
        <taxon>Euteleostomi</taxon>
        <taxon>Actinopterygii</taxon>
        <taxon>Neopterygii</taxon>
        <taxon>Teleostei</taxon>
        <taxon>Ostariophysi</taxon>
        <taxon>Siluriformes</taxon>
        <taxon>Bagridae</taxon>
        <taxon>Hemibagrus</taxon>
    </lineage>
</organism>
<dbReference type="Gene3D" id="3.40.50.1110">
    <property type="entry name" value="SGNH hydrolase"/>
    <property type="match status" value="1"/>
</dbReference>
<dbReference type="SUPFAM" id="SSF52266">
    <property type="entry name" value="SGNH hydrolase"/>
    <property type="match status" value="1"/>
</dbReference>
<feature type="region of interest" description="Disordered" evidence="1">
    <location>
        <begin position="78"/>
        <end position="123"/>
    </location>
</feature>
<dbReference type="EMBL" id="JAUCMX010000556">
    <property type="protein sequence ID" value="KAK3505768.1"/>
    <property type="molecule type" value="Genomic_DNA"/>
</dbReference>
<feature type="non-terminal residue" evidence="2">
    <location>
        <position position="671"/>
    </location>
</feature>
<proteinExistence type="predicted"/>
<accession>A0AAE0PPI5</accession>
<gene>
    <name evidence="2" type="ORF">QTP70_003922</name>
</gene>
<dbReference type="Proteomes" id="UP001274896">
    <property type="component" value="Unassembled WGS sequence"/>
</dbReference>
<protein>
    <submittedName>
        <fullName evidence="2">Uncharacterized protein</fullName>
    </submittedName>
</protein>
<evidence type="ECO:0000313" key="2">
    <source>
        <dbReference type="EMBL" id="KAK3505768.1"/>
    </source>
</evidence>
<comment type="caution">
    <text evidence="2">The sequence shown here is derived from an EMBL/GenBank/DDBJ whole genome shotgun (WGS) entry which is preliminary data.</text>
</comment>
<name>A0AAE0PPI5_9TELE</name>